<dbReference type="EnsemblPlants" id="OB03G39500.1">
    <property type="protein sequence ID" value="OB03G39500.1"/>
    <property type="gene ID" value="OB03G39500"/>
</dbReference>
<dbReference type="AlphaFoldDB" id="J3LSC4"/>
<dbReference type="Gramene" id="OB03G39500.1">
    <property type="protein sequence ID" value="OB03G39500.1"/>
    <property type="gene ID" value="OB03G39500"/>
</dbReference>
<reference evidence="1" key="2">
    <citation type="submission" date="2013-04" db="UniProtKB">
        <authorList>
            <consortium name="EnsemblPlants"/>
        </authorList>
    </citation>
    <scope>IDENTIFICATION</scope>
</reference>
<keyword evidence="2" id="KW-1185">Reference proteome</keyword>
<name>J3LSC4_ORYBR</name>
<organism evidence="1">
    <name type="scientific">Oryza brachyantha</name>
    <name type="common">malo sina</name>
    <dbReference type="NCBI Taxonomy" id="4533"/>
    <lineage>
        <taxon>Eukaryota</taxon>
        <taxon>Viridiplantae</taxon>
        <taxon>Streptophyta</taxon>
        <taxon>Embryophyta</taxon>
        <taxon>Tracheophyta</taxon>
        <taxon>Spermatophyta</taxon>
        <taxon>Magnoliopsida</taxon>
        <taxon>Liliopsida</taxon>
        <taxon>Poales</taxon>
        <taxon>Poaceae</taxon>
        <taxon>BOP clade</taxon>
        <taxon>Oryzoideae</taxon>
        <taxon>Oryzeae</taxon>
        <taxon>Oryzinae</taxon>
        <taxon>Oryza</taxon>
    </lineage>
</organism>
<protein>
    <submittedName>
        <fullName evidence="1">Uncharacterized protein</fullName>
    </submittedName>
</protein>
<dbReference type="Proteomes" id="UP000006038">
    <property type="component" value="Chromosome 3"/>
</dbReference>
<reference evidence="1" key="1">
    <citation type="journal article" date="2013" name="Nat. Commun.">
        <title>Whole-genome sequencing of Oryza brachyantha reveals mechanisms underlying Oryza genome evolution.</title>
        <authorList>
            <person name="Chen J."/>
            <person name="Huang Q."/>
            <person name="Gao D."/>
            <person name="Wang J."/>
            <person name="Lang Y."/>
            <person name="Liu T."/>
            <person name="Li B."/>
            <person name="Bai Z."/>
            <person name="Luis Goicoechea J."/>
            <person name="Liang C."/>
            <person name="Chen C."/>
            <person name="Zhang W."/>
            <person name="Sun S."/>
            <person name="Liao Y."/>
            <person name="Zhang X."/>
            <person name="Yang L."/>
            <person name="Song C."/>
            <person name="Wang M."/>
            <person name="Shi J."/>
            <person name="Liu G."/>
            <person name="Liu J."/>
            <person name="Zhou H."/>
            <person name="Zhou W."/>
            <person name="Yu Q."/>
            <person name="An N."/>
            <person name="Chen Y."/>
            <person name="Cai Q."/>
            <person name="Wang B."/>
            <person name="Liu B."/>
            <person name="Min J."/>
            <person name="Huang Y."/>
            <person name="Wu H."/>
            <person name="Li Z."/>
            <person name="Zhang Y."/>
            <person name="Yin Y."/>
            <person name="Song W."/>
            <person name="Jiang J."/>
            <person name="Jackson S.A."/>
            <person name="Wing R.A."/>
            <person name="Wang J."/>
            <person name="Chen M."/>
        </authorList>
    </citation>
    <scope>NUCLEOTIDE SEQUENCE [LARGE SCALE GENOMIC DNA]</scope>
    <source>
        <strain evidence="1">cv. IRGC 101232</strain>
    </source>
</reference>
<accession>J3LSC4</accession>
<proteinExistence type="predicted"/>
<evidence type="ECO:0000313" key="2">
    <source>
        <dbReference type="Proteomes" id="UP000006038"/>
    </source>
</evidence>
<evidence type="ECO:0000313" key="1">
    <source>
        <dbReference type="EnsemblPlants" id="OB03G39500.1"/>
    </source>
</evidence>
<dbReference type="HOGENOM" id="CLU_1162666_0_0_1"/>
<sequence>MVGDLVNRIDNLKEDNGIGVMWRDRLMLYQHPCFKTASELIGIILKLVLHSHTLPSVELESFISAFGRVLSWKSQACKSKRLKEMMEYKVYNKWGELKLHKQYEEDSGFSRLDMSRCALQHVVRAGKKHNIQKSARMEVNKRQQWKCRTNLLVCRGNNGVQEVKRKLLSLDIPHQEHMLAACMQKAAGRLEKCSSVDLLKNYPHELFKNKSAGFSISLVIENIEDVQERAKLHFLDNQT</sequence>